<dbReference type="InterPro" id="IPR013830">
    <property type="entry name" value="SGNH_hydro"/>
</dbReference>
<keyword evidence="1" id="KW-0812">Transmembrane</keyword>
<dbReference type="InterPro" id="IPR036514">
    <property type="entry name" value="SGNH_hydro_sf"/>
</dbReference>
<reference evidence="3 4" key="1">
    <citation type="journal article" date="2024" name="Int. J. Syst. Evol. Microbiol.">
        <title>Paenibacillus hexagrammi sp. nov., a novel bacterium isolated from the gut content of Hexagrammos agrammus.</title>
        <authorList>
            <person name="Jung H.K."/>
            <person name="Kim D.G."/>
            <person name="Zin H."/>
            <person name="Park J."/>
            <person name="Jung H."/>
            <person name="Kim Y.O."/>
            <person name="Kong H.J."/>
            <person name="Kim J.W."/>
            <person name="Kim Y.S."/>
        </authorList>
    </citation>
    <scope>NUCLEOTIDE SEQUENCE [LARGE SCALE GENOMIC DNA]</scope>
    <source>
        <strain evidence="3 4">YPD9-1</strain>
    </source>
</reference>
<dbReference type="EMBL" id="CP090978">
    <property type="protein sequence ID" value="UJF36105.1"/>
    <property type="molecule type" value="Genomic_DNA"/>
</dbReference>
<dbReference type="SUPFAM" id="SSF52266">
    <property type="entry name" value="SGNH hydrolase"/>
    <property type="match status" value="1"/>
</dbReference>
<protein>
    <submittedName>
        <fullName evidence="3">GDSL-type esterase/lipase family protein</fullName>
    </submittedName>
</protein>
<dbReference type="PANTHER" id="PTHR30383">
    <property type="entry name" value="THIOESTERASE 1/PROTEASE 1/LYSOPHOSPHOLIPASE L1"/>
    <property type="match status" value="1"/>
</dbReference>
<sequence length="199" mass="21506">MKSTKWIWGMVGITGTLATIVFIIGFLYAVNQILYPKPGNSELAVSSPQPSQAPLGEGKDKIQIVALGDSLTAGTGDNTGKGYVDRVREKLEQQTGKAVFVLNNLAIPGYKSDQLLKDIELKKTQDALSDADVILLTIGGNDLFAGGEGIFSEDQQEFNPEAAQQRMEPALGRLETILADIRKANSHAVVLYVGLYHPF</sequence>
<keyword evidence="4" id="KW-1185">Reference proteome</keyword>
<proteinExistence type="predicted"/>
<evidence type="ECO:0000313" key="4">
    <source>
        <dbReference type="Proteomes" id="UP001649230"/>
    </source>
</evidence>
<dbReference type="Pfam" id="PF13472">
    <property type="entry name" value="Lipase_GDSL_2"/>
    <property type="match status" value="1"/>
</dbReference>
<dbReference type="RefSeq" id="WP_235122660.1">
    <property type="nucleotide sequence ID" value="NZ_CP090978.1"/>
</dbReference>
<organism evidence="3 4">
    <name type="scientific">Paenibacillus hexagrammi</name>
    <dbReference type="NCBI Taxonomy" id="2908839"/>
    <lineage>
        <taxon>Bacteria</taxon>
        <taxon>Bacillati</taxon>
        <taxon>Bacillota</taxon>
        <taxon>Bacilli</taxon>
        <taxon>Bacillales</taxon>
        <taxon>Paenibacillaceae</taxon>
        <taxon>Paenibacillus</taxon>
    </lineage>
</organism>
<feature type="transmembrane region" description="Helical" evidence="1">
    <location>
        <begin position="6"/>
        <end position="30"/>
    </location>
</feature>
<accession>A0ABY3SRS4</accession>
<gene>
    <name evidence="3" type="ORF">L0M14_14140</name>
</gene>
<dbReference type="InterPro" id="IPR051532">
    <property type="entry name" value="Ester_Hydrolysis_Enzymes"/>
</dbReference>
<evidence type="ECO:0000313" key="3">
    <source>
        <dbReference type="EMBL" id="UJF36105.1"/>
    </source>
</evidence>
<dbReference type="Proteomes" id="UP001649230">
    <property type="component" value="Chromosome"/>
</dbReference>
<evidence type="ECO:0000259" key="2">
    <source>
        <dbReference type="Pfam" id="PF13472"/>
    </source>
</evidence>
<dbReference type="Gene3D" id="3.40.50.1110">
    <property type="entry name" value="SGNH hydrolase"/>
    <property type="match status" value="1"/>
</dbReference>
<keyword evidence="1" id="KW-1133">Transmembrane helix</keyword>
<dbReference type="PANTHER" id="PTHR30383:SF27">
    <property type="entry name" value="SPORE GERMINATION LIPASE LIPC"/>
    <property type="match status" value="1"/>
</dbReference>
<evidence type="ECO:0000256" key="1">
    <source>
        <dbReference type="SAM" id="Phobius"/>
    </source>
</evidence>
<keyword evidence="1" id="KW-0472">Membrane</keyword>
<feature type="domain" description="SGNH hydrolase-type esterase" evidence="2">
    <location>
        <begin position="66"/>
        <end position="198"/>
    </location>
</feature>
<name>A0ABY3SRS4_9BACL</name>